<dbReference type="PANTHER" id="PTHR47245">
    <property type="entry name" value="PEPTIDYLPROLYL ISOMERASE"/>
    <property type="match status" value="1"/>
</dbReference>
<dbReference type="PROSITE" id="PS51257">
    <property type="entry name" value="PROKAR_LIPOPROTEIN"/>
    <property type="match status" value="1"/>
</dbReference>
<dbReference type="GO" id="GO:0006457">
    <property type="term" value="P:protein folding"/>
    <property type="evidence" value="ECO:0007669"/>
    <property type="project" value="UniProtKB-UniRule"/>
</dbReference>
<evidence type="ECO:0000256" key="5">
    <source>
        <dbReference type="ARBA" id="ARBA00022729"/>
    </source>
</evidence>
<dbReference type="InterPro" id="IPR046357">
    <property type="entry name" value="PPIase_dom_sf"/>
</dbReference>
<dbReference type="InterPro" id="IPR000297">
    <property type="entry name" value="PPIase_PpiC"/>
</dbReference>
<dbReference type="EMBL" id="JAOTML010000009">
    <property type="protein sequence ID" value="MCY3053871.1"/>
    <property type="molecule type" value="Genomic_DNA"/>
</dbReference>
<evidence type="ECO:0000256" key="7">
    <source>
        <dbReference type="ARBA" id="ARBA00023136"/>
    </source>
</evidence>
<dbReference type="OrthoDB" id="14196at2"/>
<organism evidence="16 17">
    <name type="scientific">Aerococcus urinae</name>
    <dbReference type="NCBI Taxonomy" id="1376"/>
    <lineage>
        <taxon>Bacteria</taxon>
        <taxon>Bacillati</taxon>
        <taxon>Bacillota</taxon>
        <taxon>Bacilli</taxon>
        <taxon>Lactobacillales</taxon>
        <taxon>Aerococcaceae</taxon>
        <taxon>Aerococcus</taxon>
    </lineage>
</organism>
<dbReference type="EC" id="5.2.1.8" evidence="11"/>
<dbReference type="Proteomes" id="UP001069145">
    <property type="component" value="Unassembled WGS sequence"/>
</dbReference>
<feature type="domain" description="PpiC" evidence="14">
    <location>
        <begin position="148"/>
        <end position="239"/>
    </location>
</feature>
<keyword evidence="9 11" id="KW-0413">Isomerase</keyword>
<evidence type="ECO:0000256" key="1">
    <source>
        <dbReference type="ARBA" id="ARBA00000971"/>
    </source>
</evidence>
<evidence type="ECO:0000313" key="17">
    <source>
        <dbReference type="Proteomes" id="UP000594771"/>
    </source>
</evidence>
<dbReference type="InterPro" id="IPR027304">
    <property type="entry name" value="Trigger_fact/SurA_dom_sf"/>
</dbReference>
<keyword evidence="5 11" id="KW-0732">Signal</keyword>
<name>A0A0X8FF33_9LACT</name>
<dbReference type="PROSITE" id="PS01096">
    <property type="entry name" value="PPIC_PPIASE_1"/>
    <property type="match status" value="1"/>
</dbReference>
<evidence type="ECO:0000256" key="3">
    <source>
        <dbReference type="ARBA" id="ARBA00006071"/>
    </source>
</evidence>
<keyword evidence="8 11" id="KW-0564">Palmitate</keyword>
<dbReference type="PANTHER" id="PTHR47245:SF1">
    <property type="entry name" value="FOLDASE PROTEIN PRSA"/>
    <property type="match status" value="1"/>
</dbReference>
<evidence type="ECO:0000256" key="13">
    <source>
        <dbReference type="SAM" id="SignalP"/>
    </source>
</evidence>
<feature type="compositionally biased region" description="Basic and acidic residues" evidence="12">
    <location>
        <begin position="181"/>
        <end position="194"/>
    </location>
</feature>
<keyword evidence="6 11" id="KW-0697">Rotamase</keyword>
<proteinExistence type="inferred from homology"/>
<keyword evidence="10 11" id="KW-0449">Lipoprotein</keyword>
<gene>
    <name evidence="11" type="primary">prsA</name>
    <name evidence="16" type="ORF">I6G68_03700</name>
    <name evidence="15" type="ORF">ODY43_07700</name>
</gene>
<accession>A0A0X8FF33</accession>
<protein>
    <recommendedName>
        <fullName evidence="11">Foldase protein PrsA</fullName>
        <ecNumber evidence="11">5.2.1.8</ecNumber>
    </recommendedName>
</protein>
<dbReference type="InterPro" id="IPR023059">
    <property type="entry name" value="Foldase_PrsA"/>
</dbReference>
<dbReference type="SUPFAM" id="SSF109998">
    <property type="entry name" value="Triger factor/SurA peptide-binding domain-like"/>
    <property type="match status" value="1"/>
</dbReference>
<evidence type="ECO:0000256" key="10">
    <source>
        <dbReference type="ARBA" id="ARBA00023288"/>
    </source>
</evidence>
<dbReference type="EMBL" id="CP065662">
    <property type="protein sequence ID" value="QPS02172.1"/>
    <property type="molecule type" value="Genomic_DNA"/>
</dbReference>
<feature type="region of interest" description="Disordered" evidence="12">
    <location>
        <begin position="180"/>
        <end position="202"/>
    </location>
</feature>
<dbReference type="Gene3D" id="3.10.50.40">
    <property type="match status" value="1"/>
</dbReference>
<dbReference type="GO" id="GO:0005886">
    <property type="term" value="C:plasma membrane"/>
    <property type="evidence" value="ECO:0007669"/>
    <property type="project" value="UniProtKB-SubCell"/>
</dbReference>
<dbReference type="GO" id="GO:0003755">
    <property type="term" value="F:peptidyl-prolyl cis-trans isomerase activity"/>
    <property type="evidence" value="ECO:0007669"/>
    <property type="project" value="UniProtKB-UniRule"/>
</dbReference>
<dbReference type="InterPro" id="IPR050245">
    <property type="entry name" value="PrsA_foldase"/>
</dbReference>
<sequence length="344" mass="38667">MKFKKKFTLGLVSSLCAFTLAACQSQSNDSAVATGDDIKITQGQLNDQMKKVAGDQTLRQLILSEISKQEVGKDRYKEIEQETDQQIAATKAQVGDNDKFQNVLKSSGVPSEEAYKESLIQYTLTQEALKKNIPVSDEELKKAYEDYEPAAEISHILVEDENEAKDIIKQLDQGGDFSALAKEHSKDPGSKEKGGSLGQVEKGQMVKEFEDAAFKLNEGEYTKEPVKSQYGYHVIKLDKKGQKGSFEDEKDKLAEQVKNKKMQDPSTLLQVTSDLLKKYNIDIKDSDLKSALDQFKPKEEDKKADKNSKEESKDQDKKEENKDDQKQGQKEQDNSQSQSESDKK</sequence>
<evidence type="ECO:0000256" key="12">
    <source>
        <dbReference type="SAM" id="MobiDB-lite"/>
    </source>
</evidence>
<reference evidence="16 17" key="1">
    <citation type="submission" date="2020-12" db="EMBL/GenBank/DDBJ databases">
        <title>FDA dAtabase for Regulatory Grade micrObial Sequences (FDA-ARGOS): Supporting development and validation of Infectious Disease Dx tests.</title>
        <authorList>
            <person name="Sproer C."/>
            <person name="Gronow S."/>
            <person name="Severitt S."/>
            <person name="Schroder I."/>
            <person name="Tallon L."/>
            <person name="Sadzewicz L."/>
            <person name="Zhao X."/>
            <person name="Boylan J."/>
            <person name="Ott S."/>
            <person name="Bowen H."/>
            <person name="Vavikolanu K."/>
            <person name="Mehta A."/>
            <person name="Aluvathingal J."/>
            <person name="Nadendla S."/>
            <person name="Lowell S."/>
            <person name="Myers T."/>
            <person name="Yan Y."/>
            <person name="Sichtig H."/>
        </authorList>
    </citation>
    <scope>NUCLEOTIDE SEQUENCE [LARGE SCALE GENOMIC DNA]</scope>
    <source>
        <strain evidence="16 17">FDAARGOS_911</strain>
    </source>
</reference>
<evidence type="ECO:0000256" key="2">
    <source>
        <dbReference type="ARBA" id="ARBA00004193"/>
    </source>
</evidence>
<feature type="chain" id="PRO_5038675310" description="Foldase protein PrsA" evidence="13">
    <location>
        <begin position="22"/>
        <end position="344"/>
    </location>
</feature>
<evidence type="ECO:0000313" key="18">
    <source>
        <dbReference type="Proteomes" id="UP001069145"/>
    </source>
</evidence>
<comment type="function">
    <text evidence="11">Plays a major role in protein secretion by helping the post-translocational extracellular folding of several secreted proteins.</text>
</comment>
<evidence type="ECO:0000259" key="14">
    <source>
        <dbReference type="PROSITE" id="PS50198"/>
    </source>
</evidence>
<reference evidence="15" key="2">
    <citation type="submission" date="2022-09" db="EMBL/GenBank/DDBJ databases">
        <title>Aerococcus urinae taxonomy study.</title>
        <authorList>
            <person name="Christensen J."/>
            <person name="Senneby E."/>
        </authorList>
    </citation>
    <scope>NUCLEOTIDE SEQUENCE</scope>
    <source>
        <strain evidence="15">NLD-066-U95</strain>
    </source>
</reference>
<dbReference type="AlphaFoldDB" id="A0A0X8FF33"/>
<evidence type="ECO:0000313" key="16">
    <source>
        <dbReference type="EMBL" id="QPS02172.1"/>
    </source>
</evidence>
<dbReference type="GeneID" id="35768023"/>
<feature type="signal peptide" evidence="13">
    <location>
        <begin position="1"/>
        <end position="21"/>
    </location>
</feature>
<feature type="compositionally biased region" description="Low complexity" evidence="12">
    <location>
        <begin position="334"/>
        <end position="344"/>
    </location>
</feature>
<dbReference type="SUPFAM" id="SSF54534">
    <property type="entry name" value="FKBP-like"/>
    <property type="match status" value="1"/>
</dbReference>
<dbReference type="Proteomes" id="UP000594771">
    <property type="component" value="Chromosome"/>
</dbReference>
<evidence type="ECO:0000256" key="9">
    <source>
        <dbReference type="ARBA" id="ARBA00023235"/>
    </source>
</evidence>
<dbReference type="InterPro" id="IPR023058">
    <property type="entry name" value="PPIase_PpiC_CS"/>
</dbReference>
<evidence type="ECO:0000256" key="4">
    <source>
        <dbReference type="ARBA" id="ARBA00022475"/>
    </source>
</evidence>
<keyword evidence="18" id="KW-1185">Reference proteome</keyword>
<keyword evidence="4 11" id="KW-1003">Cell membrane</keyword>
<dbReference type="KEGG" id="aun:AWM73_06335"/>
<comment type="subcellular location">
    <subcellularLocation>
        <location evidence="2 11">Cell membrane</location>
        <topology evidence="2 11">Lipid-anchor</topology>
    </subcellularLocation>
</comment>
<dbReference type="PROSITE" id="PS50198">
    <property type="entry name" value="PPIC_PPIASE_2"/>
    <property type="match status" value="1"/>
</dbReference>
<feature type="region of interest" description="Disordered" evidence="12">
    <location>
        <begin position="282"/>
        <end position="344"/>
    </location>
</feature>
<evidence type="ECO:0000256" key="11">
    <source>
        <dbReference type="HAMAP-Rule" id="MF_01145"/>
    </source>
</evidence>
<evidence type="ECO:0000313" key="15">
    <source>
        <dbReference type="EMBL" id="MCY3053871.1"/>
    </source>
</evidence>
<dbReference type="Pfam" id="PF00639">
    <property type="entry name" value="Rotamase"/>
    <property type="match status" value="1"/>
</dbReference>
<evidence type="ECO:0000256" key="8">
    <source>
        <dbReference type="ARBA" id="ARBA00023139"/>
    </source>
</evidence>
<dbReference type="HAMAP" id="MF_01145">
    <property type="entry name" value="Foldase_PrsA"/>
    <property type="match status" value="1"/>
</dbReference>
<dbReference type="RefSeq" id="WP_060778587.1">
    <property type="nucleotide sequence ID" value="NZ_CAJHLF010000007.1"/>
</dbReference>
<feature type="compositionally biased region" description="Basic and acidic residues" evidence="12">
    <location>
        <begin position="282"/>
        <end position="333"/>
    </location>
</feature>
<keyword evidence="7 11" id="KW-0472">Membrane</keyword>
<comment type="catalytic activity">
    <reaction evidence="1 11">
        <text>[protein]-peptidylproline (omega=180) = [protein]-peptidylproline (omega=0)</text>
        <dbReference type="Rhea" id="RHEA:16237"/>
        <dbReference type="Rhea" id="RHEA-COMP:10747"/>
        <dbReference type="Rhea" id="RHEA-COMP:10748"/>
        <dbReference type="ChEBI" id="CHEBI:83833"/>
        <dbReference type="ChEBI" id="CHEBI:83834"/>
        <dbReference type="EC" id="5.2.1.8"/>
    </reaction>
</comment>
<comment type="similarity">
    <text evidence="3 11">Belongs to the PrsA family.</text>
</comment>
<evidence type="ECO:0000256" key="6">
    <source>
        <dbReference type="ARBA" id="ARBA00023110"/>
    </source>
</evidence>